<dbReference type="NCBIfam" id="NF000592">
    <property type="entry name" value="PRK00013.1"/>
    <property type="match status" value="1"/>
</dbReference>
<dbReference type="SUPFAM" id="SSF48592">
    <property type="entry name" value="GroEL equatorial domain-like"/>
    <property type="match status" value="1"/>
</dbReference>
<dbReference type="PRINTS" id="PR00298">
    <property type="entry name" value="CHAPERONIN60"/>
</dbReference>
<dbReference type="NCBIfam" id="NF009487">
    <property type="entry name" value="PRK12849.1"/>
    <property type="match status" value="1"/>
</dbReference>
<keyword evidence="2" id="KW-0547">Nucleotide-binding</keyword>
<evidence type="ECO:0000313" key="9">
    <source>
        <dbReference type="Proteomes" id="UP000607653"/>
    </source>
</evidence>
<dbReference type="SUPFAM" id="SSF52029">
    <property type="entry name" value="GroEL apical domain-like"/>
    <property type="match status" value="1"/>
</dbReference>
<dbReference type="InterPro" id="IPR027413">
    <property type="entry name" value="GROEL-like_equatorial_sf"/>
</dbReference>
<dbReference type="GO" id="GO:0005524">
    <property type="term" value="F:ATP binding"/>
    <property type="evidence" value="ECO:0007669"/>
    <property type="project" value="UniProtKB-KW"/>
</dbReference>
<accession>A0A822XIE0</accession>
<dbReference type="Pfam" id="PF07159">
    <property type="entry name" value="CYRIA-B_Rac1-bd"/>
    <property type="match status" value="1"/>
</dbReference>
<keyword evidence="4" id="KW-0143">Chaperone</keyword>
<dbReference type="InterPro" id="IPR009828">
    <property type="entry name" value="CYRIA/CYRIB_Rac1-bd"/>
</dbReference>
<dbReference type="InterPro" id="IPR018370">
    <property type="entry name" value="Chaperonin_Cpn60_CS"/>
</dbReference>
<keyword evidence="9" id="KW-1185">Reference proteome</keyword>
<dbReference type="NCBIfam" id="TIGR02348">
    <property type="entry name" value="GroEL"/>
    <property type="match status" value="1"/>
</dbReference>
<gene>
    <name evidence="8" type="ORF">HUJ06_021613</name>
</gene>
<evidence type="ECO:0000256" key="2">
    <source>
        <dbReference type="ARBA" id="ARBA00022741"/>
    </source>
</evidence>
<sequence length="1844" mass="205879">MYRMAANLASKARIARNGSRQVGSRLSWNRNYAAKDVKFGVEARALMLKGVEELADAVKVTMGPKGRNVVLEQSFGAPKVTKDGVTVAKSIEFKDKTKNVGASLVKQVANATNDMAGDGTTCATVLTRAIFSEGCKSVAAGMNAMDLRRGITMAVDAVVTNLKSRARMISTSEEIAQVGTISANGEREIGELIAKAMEKVGKEGVITIADGKTLYNELEVVEGMKLDKGYISPYFITNEKNQKCELEDPLILIHEKKISSINAVVKVLELALKRQRPLLIVAEDVESDALATLILNKIRAGIKVCAIKAPGFGENRKAGMQDLATLTGGELITEELGMNLEKVDLDMLGTCKKVTVSKDDTIILDGAGDKKAIEERCEQLRSAIELSTSDYDKEKLQERLAKLSGGVAVLKIGGASEAEVGEKKDRVTDALNATKAAVEEGIVPGGGAALLYASKELDKLHTANFDQKIGVQIIQNALKTPVHTIASNAGVEGAVVVGKLLEQDNPDLGYDAAKGEYVDMVKAGIIDPLKVIRTALVDAASVSSLMTTTEAVVVEFPKDEKEVPAMGDRDWKYRKGSMAVPVEEAIAALSTFSLEDEQPEVQGIAIQLSTERCATNSPIEYSDVSAYRLSLLEDTKAINQLNTLIQEGKEMSSVLYTYRSCVKALPQLPDSMKQSQADLYLETYQVLDLEMSRLREIQQWQATAASKLAADMQRFSRPERRINGPTVTHLWSMLRLLDVLVQLDHLKNAKASIPNDFSWYKRTFTQVSVQWQDTDSMREELDDLQIFLSTRWAILLNLHVEMFRVNNVEDILQVLIIFCVESLELDFALLFPDRHTLLRVLPILVVLATSSEKDGESLFKRVKINRLINLFKNDPVIPAFPDLHLSPAAMLKELSMYFQKFSSQTRLLTLPAPHELLPRVIRAEHDDFAIRFASAMNQIVLLKSTDGADFEWCKEVKGNMYDMVVEGFQLLSRWTGRVWEQCAWKFSRPCKDEIPVESQEPSTPYSDYEKVVRWNYTMEERKALVELVSYIKSIGSMMQRCDTLVADALWETIHAEVQDFVQNKLATMLRTTFRKKKDLSRILSDMRTLSADWMANTSKTESEPLQHGGQESKGNFFYPRPVAPTAAQVHCLQFLIYELVSGGNLRKPGGLFGNSGSEISVSDMKQLETFFYKLSFFLHILDYTVTVTTLTDLGFLWFREFYLESSRVIQFPIECSLPWMLVDHVVESQNTGLIESILIPFDIYNDSAQHALVVLKQRFLYDEIEAEADLCFDQLVLKLSETIFTYYKSWAASELLDPSFLFALENGEKYSVIPMRFNALLKMTRVKLLGRTIDLRSLIAERINKLFRENLEFLFDRFESQDLCAIVELEKLVDILRHSHELLSKDLSMDSFGLMLNEMQENISLISFSSRLASQVWTELQNDFLPNFILCNTTQRFIRSSKVSPVPVQKPSMPYAKPNFYCGSQDLNMAHQSFTRLHNGFLGIPHMFSIVRLLGSRSLPWLIRALLDYISNKITTLEPMIAGLQEALPKSIGLLPFDGGVAGCQRIVREQLNWGSKLELKSEVLHGIKEIGSVLYLLGLLDTVLREADTTHFMQTAPWLGLIPGADGQILHSQPGDSPIVTLFKSATATIASHPTCSNPTSFYTISKQAEAADTLYKANLNTGSLLEYALAFTSAALDKYCSKWSTTPKTGFIDITTSKDFYRVYSGLQFGYLEQSVQAPPNNHEVLGDSVAWGGCTIIYLLGQQLHFELFDFSYQLLNVAEVETASITQTVKTASFVQGWESLLEAMKKARRLNNHVFSMLKARCPLEDKTACAIKQSGAPLHRIKFENTVSAFETLPQKGT</sequence>
<dbReference type="FunFam" id="3.50.7.10:FF:000001">
    <property type="entry name" value="60 kDa chaperonin"/>
    <property type="match status" value="1"/>
</dbReference>
<dbReference type="InterPro" id="IPR002423">
    <property type="entry name" value="Cpn60/GroEL/TCP-1"/>
</dbReference>
<evidence type="ECO:0000256" key="4">
    <source>
        <dbReference type="ARBA" id="ARBA00023186"/>
    </source>
</evidence>
<evidence type="ECO:0000256" key="5">
    <source>
        <dbReference type="ARBA" id="ARBA00025467"/>
    </source>
</evidence>
<evidence type="ECO:0000256" key="3">
    <source>
        <dbReference type="ARBA" id="ARBA00022840"/>
    </source>
</evidence>
<name>A0A822XIE0_NELNU</name>
<dbReference type="Gene3D" id="1.10.560.10">
    <property type="entry name" value="GroEL-like equatorial domain"/>
    <property type="match status" value="1"/>
</dbReference>
<dbReference type="Pfam" id="PF00118">
    <property type="entry name" value="Cpn60_TCP1"/>
    <property type="match status" value="1"/>
</dbReference>
<comment type="function">
    <text evidence="5">Implicated in mitochondrial protein import and macromolecular assembly. May facilitate the correct folding of imported proteins. May also prevent misfolding and promote the refolding and proper assembly of unfolded polypeptides generated under stress conditions in the mitochondrial matrix.</text>
</comment>
<dbReference type="Gene3D" id="3.50.7.10">
    <property type="entry name" value="GroEL"/>
    <property type="match status" value="1"/>
</dbReference>
<reference evidence="8 9" key="1">
    <citation type="journal article" date="2020" name="Mol. Biol. Evol.">
        <title>Distinct Expression and Methylation Patterns for Genes with Different Fates following a Single Whole-Genome Duplication in Flowering Plants.</title>
        <authorList>
            <person name="Shi T."/>
            <person name="Rahmani R.S."/>
            <person name="Gugger P.F."/>
            <person name="Wang M."/>
            <person name="Li H."/>
            <person name="Zhang Y."/>
            <person name="Li Z."/>
            <person name="Wang Q."/>
            <person name="Van de Peer Y."/>
            <person name="Marchal K."/>
            <person name="Chen J."/>
        </authorList>
    </citation>
    <scope>NUCLEOTIDE SEQUENCE [LARGE SCALE GENOMIC DNA]</scope>
    <source>
        <tissue evidence="8">Leaf</tissue>
    </source>
</reference>
<proteinExistence type="inferred from homology"/>
<dbReference type="InterPro" id="IPR001844">
    <property type="entry name" value="Cpn60/GroEL"/>
</dbReference>
<dbReference type="PANTHER" id="PTHR12195">
    <property type="entry name" value="CYTOPLASMIC FMR1-INTERACTING PROTEIN-RELATED"/>
    <property type="match status" value="1"/>
</dbReference>
<dbReference type="InterPro" id="IPR008081">
    <property type="entry name" value="Cytoplasmic_FMR1-int"/>
</dbReference>
<dbReference type="InterPro" id="IPR027409">
    <property type="entry name" value="GroEL-like_apical_dom_sf"/>
</dbReference>
<dbReference type="GO" id="GO:0030833">
    <property type="term" value="P:regulation of actin filament polymerization"/>
    <property type="evidence" value="ECO:0007669"/>
    <property type="project" value="InterPro"/>
</dbReference>
<dbReference type="GO" id="GO:0140662">
    <property type="term" value="F:ATP-dependent protein folding chaperone"/>
    <property type="evidence" value="ECO:0007669"/>
    <property type="project" value="InterPro"/>
</dbReference>
<dbReference type="HAMAP" id="MF_00600">
    <property type="entry name" value="CH60"/>
    <property type="match status" value="1"/>
</dbReference>
<dbReference type="Gene3D" id="3.30.260.10">
    <property type="entry name" value="TCP-1-like chaperonin intermediate domain"/>
    <property type="match status" value="1"/>
</dbReference>
<organism evidence="8 9">
    <name type="scientific">Nelumbo nucifera</name>
    <name type="common">Sacred lotus</name>
    <dbReference type="NCBI Taxonomy" id="4432"/>
    <lineage>
        <taxon>Eukaryota</taxon>
        <taxon>Viridiplantae</taxon>
        <taxon>Streptophyta</taxon>
        <taxon>Embryophyta</taxon>
        <taxon>Tracheophyta</taxon>
        <taxon>Spermatophyta</taxon>
        <taxon>Magnoliopsida</taxon>
        <taxon>Proteales</taxon>
        <taxon>Nelumbonaceae</taxon>
        <taxon>Nelumbo</taxon>
    </lineage>
</organism>
<dbReference type="EMBL" id="DUZY01000001">
    <property type="protein sequence ID" value="DAD20150.1"/>
    <property type="molecule type" value="Genomic_DNA"/>
</dbReference>
<evidence type="ECO:0000313" key="8">
    <source>
        <dbReference type="EMBL" id="DAD20150.1"/>
    </source>
</evidence>
<dbReference type="GO" id="GO:0005737">
    <property type="term" value="C:cytoplasm"/>
    <property type="evidence" value="ECO:0007669"/>
    <property type="project" value="UniProtKB-ARBA"/>
</dbReference>
<comment type="similarity">
    <text evidence="1 6">Belongs to the chaperonin (HSP60) family.</text>
</comment>
<dbReference type="NCBIfam" id="NF009488">
    <property type="entry name" value="PRK12850.1"/>
    <property type="match status" value="1"/>
</dbReference>
<dbReference type="Pfam" id="PF05994">
    <property type="entry name" value="FragX_IP"/>
    <property type="match status" value="1"/>
</dbReference>
<dbReference type="NCBIfam" id="NF009489">
    <property type="entry name" value="PRK12851.1"/>
    <property type="match status" value="1"/>
</dbReference>
<dbReference type="SUPFAM" id="SSF54849">
    <property type="entry name" value="GroEL-intermediate domain like"/>
    <property type="match status" value="1"/>
</dbReference>
<dbReference type="FunFam" id="1.10.560.10:FF:000001">
    <property type="entry name" value="60 kDa chaperonin"/>
    <property type="match status" value="1"/>
</dbReference>
<protein>
    <recommendedName>
        <fullName evidence="7">CYRIA/CYRIB Rac1 binding domain-containing protein</fullName>
    </recommendedName>
</protein>
<keyword evidence="3" id="KW-0067">ATP-binding</keyword>
<dbReference type="Proteomes" id="UP000607653">
    <property type="component" value="Unassembled WGS sequence"/>
</dbReference>
<dbReference type="InterPro" id="IPR027410">
    <property type="entry name" value="TCP-1-like_intermed_sf"/>
</dbReference>
<evidence type="ECO:0000256" key="1">
    <source>
        <dbReference type="ARBA" id="ARBA00006607"/>
    </source>
</evidence>
<dbReference type="GO" id="GO:0042026">
    <property type="term" value="P:protein refolding"/>
    <property type="evidence" value="ECO:0007669"/>
    <property type="project" value="InterPro"/>
</dbReference>
<evidence type="ECO:0000256" key="6">
    <source>
        <dbReference type="RuleBase" id="RU000418"/>
    </source>
</evidence>
<dbReference type="GO" id="GO:0031267">
    <property type="term" value="F:small GTPase binding"/>
    <property type="evidence" value="ECO:0007669"/>
    <property type="project" value="InterPro"/>
</dbReference>
<feature type="domain" description="CYRIA/CYRIB Rac1 binding" evidence="7">
    <location>
        <begin position="639"/>
        <end position="847"/>
    </location>
</feature>
<comment type="caution">
    <text evidence="8">The sequence shown here is derived from an EMBL/GenBank/DDBJ whole genome shotgun (WGS) entry which is preliminary data.</text>
</comment>
<dbReference type="PROSITE" id="PS00296">
    <property type="entry name" value="CHAPERONINS_CPN60"/>
    <property type="match status" value="1"/>
</dbReference>
<dbReference type="CDD" id="cd03344">
    <property type="entry name" value="GroEL"/>
    <property type="match status" value="1"/>
</dbReference>
<evidence type="ECO:0000259" key="7">
    <source>
        <dbReference type="Pfam" id="PF07159"/>
    </source>
</evidence>